<dbReference type="AlphaFoldDB" id="A0A2W7Q7T6"/>
<sequence>MKHILNIKNAFIHQSKLLVLGAAFGALNLSHALAEDAPVENGPLSHLELVMVQSGDELRSISLGIGSGMDVQIESGYINADGEFVEIQADEKMEFHQGIGSYSSVVVFGE</sequence>
<feature type="signal peptide" evidence="1">
    <location>
        <begin position="1"/>
        <end position="34"/>
    </location>
</feature>
<evidence type="ECO:0000256" key="1">
    <source>
        <dbReference type="SAM" id="SignalP"/>
    </source>
</evidence>
<reference evidence="2 3" key="1">
    <citation type="submission" date="2018-06" db="EMBL/GenBank/DDBJ databases">
        <title>Genomic Encyclopedia of Archaeal and Bacterial Type Strains, Phase II (KMG-II): from individual species to whole genera.</title>
        <authorList>
            <person name="Goeker M."/>
        </authorList>
    </citation>
    <scope>NUCLEOTIDE SEQUENCE [LARGE SCALE GENOMIC DNA]</scope>
    <source>
        <strain evidence="2 3">DSM 13087</strain>
    </source>
</reference>
<proteinExistence type="predicted"/>
<dbReference type="EMBL" id="QKZQ01000023">
    <property type="protein sequence ID" value="PZX37029.1"/>
    <property type="molecule type" value="Genomic_DNA"/>
</dbReference>
<evidence type="ECO:0000313" key="2">
    <source>
        <dbReference type="EMBL" id="PZX37029.1"/>
    </source>
</evidence>
<feature type="chain" id="PRO_5016111447" evidence="1">
    <location>
        <begin position="35"/>
        <end position="110"/>
    </location>
</feature>
<dbReference type="STRING" id="121821.GCA_001870675_01397"/>
<protein>
    <submittedName>
        <fullName evidence="2">Uncharacterized protein</fullName>
    </submittedName>
</protein>
<name>A0A2W7Q7T6_9RHOB</name>
<keyword evidence="1" id="KW-0732">Signal</keyword>
<accession>A0A2W7Q7T6</accession>
<comment type="caution">
    <text evidence="2">The sequence shown here is derived from an EMBL/GenBank/DDBJ whole genome shotgun (WGS) entry which is preliminary data.</text>
</comment>
<gene>
    <name evidence="2" type="ORF">LY56_03263</name>
</gene>
<organism evidence="2 3">
    <name type="scientific">Roseinatronobacter thiooxidans</name>
    <dbReference type="NCBI Taxonomy" id="121821"/>
    <lineage>
        <taxon>Bacteria</taxon>
        <taxon>Pseudomonadati</taxon>
        <taxon>Pseudomonadota</taxon>
        <taxon>Alphaproteobacteria</taxon>
        <taxon>Rhodobacterales</taxon>
        <taxon>Paracoccaceae</taxon>
        <taxon>Roseinatronobacter</taxon>
    </lineage>
</organism>
<evidence type="ECO:0000313" key="3">
    <source>
        <dbReference type="Proteomes" id="UP000249364"/>
    </source>
</evidence>
<dbReference type="RefSeq" id="WP_071470162.1">
    <property type="nucleotide sequence ID" value="NZ_MEHT01000026.1"/>
</dbReference>
<dbReference type="Proteomes" id="UP000249364">
    <property type="component" value="Unassembled WGS sequence"/>
</dbReference>
<keyword evidence="3" id="KW-1185">Reference proteome</keyword>